<dbReference type="GO" id="GO:0004568">
    <property type="term" value="F:chitinase activity"/>
    <property type="evidence" value="ECO:0007669"/>
    <property type="project" value="TreeGrafter"/>
</dbReference>
<reference evidence="3" key="1">
    <citation type="submission" date="2023-05" db="EMBL/GenBank/DDBJ databases">
        <authorList>
            <person name="Huff M."/>
        </authorList>
    </citation>
    <scope>NUCLEOTIDE SEQUENCE</scope>
</reference>
<accession>A0AAD2ACV1</accession>
<dbReference type="PANTHER" id="PTHR45708">
    <property type="entry name" value="ENDOCHITINASE"/>
    <property type="match status" value="1"/>
</dbReference>
<dbReference type="Gene3D" id="3.20.20.80">
    <property type="entry name" value="Glycosidases"/>
    <property type="match status" value="2"/>
</dbReference>
<evidence type="ECO:0000313" key="4">
    <source>
        <dbReference type="Proteomes" id="UP000834106"/>
    </source>
</evidence>
<protein>
    <submittedName>
        <fullName evidence="3">Uncharacterized protein</fullName>
    </submittedName>
</protein>
<evidence type="ECO:0000256" key="2">
    <source>
        <dbReference type="ARBA" id="ARBA00023295"/>
    </source>
</evidence>
<dbReference type="EMBL" id="OU503057">
    <property type="protein sequence ID" value="CAI9785969.1"/>
    <property type="molecule type" value="Genomic_DNA"/>
</dbReference>
<dbReference type="PANTHER" id="PTHR45708:SF49">
    <property type="entry name" value="ENDOCHITINASE"/>
    <property type="match status" value="1"/>
</dbReference>
<dbReference type="InterPro" id="IPR017853">
    <property type="entry name" value="GH"/>
</dbReference>
<sequence length="134" mass="14602">MFKDSDNTPIINLAGHCDLYSNGCTRLSSDIQLSQAKGIEVMLSMGGRADRYYLTSSGEVQFYNNTPCQYSSGKGCKARKCKESRKQWISSIPAKRIFLGLPVAPDAVGSGFIPANVLISEILPTLKDSDSMEV</sequence>
<evidence type="ECO:0000256" key="1">
    <source>
        <dbReference type="ARBA" id="ARBA00022801"/>
    </source>
</evidence>
<gene>
    <name evidence="3" type="ORF">FPE_LOCUS33399</name>
</gene>
<name>A0AAD2ACV1_9LAMI</name>
<evidence type="ECO:0000313" key="3">
    <source>
        <dbReference type="EMBL" id="CAI9785969.1"/>
    </source>
</evidence>
<proteinExistence type="predicted"/>
<dbReference type="GO" id="GO:0005576">
    <property type="term" value="C:extracellular region"/>
    <property type="evidence" value="ECO:0007669"/>
    <property type="project" value="TreeGrafter"/>
</dbReference>
<dbReference type="AlphaFoldDB" id="A0AAD2ACV1"/>
<dbReference type="SUPFAM" id="SSF51445">
    <property type="entry name" value="(Trans)glycosidases"/>
    <property type="match status" value="2"/>
</dbReference>
<keyword evidence="2" id="KW-0326">Glycosidase</keyword>
<keyword evidence="1" id="KW-0378">Hydrolase</keyword>
<dbReference type="InterPro" id="IPR050542">
    <property type="entry name" value="Glycosyl_Hydrlase18_Chitinase"/>
</dbReference>
<keyword evidence="4" id="KW-1185">Reference proteome</keyword>
<organism evidence="3 4">
    <name type="scientific">Fraxinus pennsylvanica</name>
    <dbReference type="NCBI Taxonomy" id="56036"/>
    <lineage>
        <taxon>Eukaryota</taxon>
        <taxon>Viridiplantae</taxon>
        <taxon>Streptophyta</taxon>
        <taxon>Embryophyta</taxon>
        <taxon>Tracheophyta</taxon>
        <taxon>Spermatophyta</taxon>
        <taxon>Magnoliopsida</taxon>
        <taxon>eudicotyledons</taxon>
        <taxon>Gunneridae</taxon>
        <taxon>Pentapetalae</taxon>
        <taxon>asterids</taxon>
        <taxon>lamiids</taxon>
        <taxon>Lamiales</taxon>
        <taxon>Oleaceae</taxon>
        <taxon>Oleeae</taxon>
        <taxon>Fraxinus</taxon>
    </lineage>
</organism>
<dbReference type="Proteomes" id="UP000834106">
    <property type="component" value="Chromosome 22"/>
</dbReference>